<dbReference type="Proteomes" id="UP001169719">
    <property type="component" value="Unassembled WGS sequence"/>
</dbReference>
<gene>
    <name evidence="2" type="ORF">QWJ08_10590</name>
</gene>
<keyword evidence="3" id="KW-1185">Reference proteome</keyword>
<evidence type="ECO:0000256" key="1">
    <source>
        <dbReference type="SAM" id="SignalP"/>
    </source>
</evidence>
<sequence length="300" mass="32788">MLNKVMLNTLTAKHLSFCGYSVLISTLLATFNALACDGQITPITQKNTNNHYDVFNTGTYALQQDFTLETSTSCETQLVISTLDQSNTVTGFGQQLQFGFYASSGESKSHQITFTPLQGDTSHNFSLRYLSGQYAAAGSLSNTLKAQLINKATQQVISAQEFELTTQVTASAAVYFSGLNERHTFVDLGALSSNKVISHLPTLRVISTSPYVVNFSSDGLGKLTHATGNPQWFIDYQLMVNQDTLELSNGKQKWQATQMTSQLGELISLSMRIGNTEQKPAGDYQDTIHISVLPELTIAP</sequence>
<reference evidence="2" key="1">
    <citation type="submission" date="2024-05" db="EMBL/GenBank/DDBJ databases">
        <title>Genome Sequences of Four Agar- Degrading Marine Bacteria.</title>
        <authorList>
            <person name="Phillips E.K."/>
            <person name="Shaffer J.C."/>
            <person name="Henson M.W."/>
            <person name="Temperton B."/>
            <person name="Thrash C.J."/>
            <person name="Martin M.O."/>
        </authorList>
    </citation>
    <scope>NUCLEOTIDE SEQUENCE</scope>
    <source>
        <strain evidence="2">EKP203</strain>
    </source>
</reference>
<keyword evidence="1" id="KW-0732">Signal</keyword>
<evidence type="ECO:0008006" key="4">
    <source>
        <dbReference type="Google" id="ProtNLM"/>
    </source>
</evidence>
<evidence type="ECO:0000313" key="2">
    <source>
        <dbReference type="EMBL" id="MDN2481840.1"/>
    </source>
</evidence>
<evidence type="ECO:0000313" key="3">
    <source>
        <dbReference type="Proteomes" id="UP001169719"/>
    </source>
</evidence>
<proteinExistence type="predicted"/>
<name>A0ABT7Y1C5_9VIBR</name>
<dbReference type="EMBL" id="JAUEOZ010000001">
    <property type="protein sequence ID" value="MDN2481840.1"/>
    <property type="molecule type" value="Genomic_DNA"/>
</dbReference>
<comment type="caution">
    <text evidence="2">The sequence shown here is derived from an EMBL/GenBank/DDBJ whole genome shotgun (WGS) entry which is preliminary data.</text>
</comment>
<feature type="signal peptide" evidence="1">
    <location>
        <begin position="1"/>
        <end position="35"/>
    </location>
</feature>
<organism evidence="2 3">
    <name type="scientific">Vibrio agarivorans</name>
    <dbReference type="NCBI Taxonomy" id="153622"/>
    <lineage>
        <taxon>Bacteria</taxon>
        <taxon>Pseudomonadati</taxon>
        <taxon>Pseudomonadota</taxon>
        <taxon>Gammaproteobacteria</taxon>
        <taxon>Vibrionales</taxon>
        <taxon>Vibrionaceae</taxon>
        <taxon>Vibrio</taxon>
    </lineage>
</organism>
<protein>
    <recommendedName>
        <fullName evidence="4">Spore coat protein U domain-containing protein</fullName>
    </recommendedName>
</protein>
<dbReference type="RefSeq" id="WP_289961947.1">
    <property type="nucleotide sequence ID" value="NZ_JAUEOZ010000001.1"/>
</dbReference>
<accession>A0ABT7Y1C5</accession>
<feature type="chain" id="PRO_5045998372" description="Spore coat protein U domain-containing protein" evidence="1">
    <location>
        <begin position="36"/>
        <end position="300"/>
    </location>
</feature>